<name>G2QFZ1_THET4</name>
<accession>G2QFZ1</accession>
<sequence>MVASRTSREVILDTCCRMEGRVVGVRVRVIGDGLYAKSKPHYTYLLDEESFAPHWTAIETITFATKLTGPSTGTAQV</sequence>
<dbReference type="HOGENOM" id="CLU_2639830_0_0_1"/>
<keyword evidence="2" id="KW-1185">Reference proteome</keyword>
<organism evidence="1 2">
    <name type="scientific">Thermothelomyces thermophilus (strain ATCC 42464 / BCRC 31852 / DSM 1799)</name>
    <name type="common">Sporotrichum thermophile</name>
    <dbReference type="NCBI Taxonomy" id="573729"/>
    <lineage>
        <taxon>Eukaryota</taxon>
        <taxon>Fungi</taxon>
        <taxon>Dikarya</taxon>
        <taxon>Ascomycota</taxon>
        <taxon>Pezizomycotina</taxon>
        <taxon>Sordariomycetes</taxon>
        <taxon>Sordariomycetidae</taxon>
        <taxon>Sordariales</taxon>
        <taxon>Chaetomiaceae</taxon>
        <taxon>Thermothelomyces</taxon>
    </lineage>
</organism>
<dbReference type="KEGG" id="mtm:MYCTH_2307497"/>
<protein>
    <submittedName>
        <fullName evidence="1">Uncharacterized protein</fullName>
    </submittedName>
</protein>
<evidence type="ECO:0000313" key="2">
    <source>
        <dbReference type="Proteomes" id="UP000007322"/>
    </source>
</evidence>
<proteinExistence type="predicted"/>
<evidence type="ECO:0000313" key="1">
    <source>
        <dbReference type="EMBL" id="AEO59304.1"/>
    </source>
</evidence>
<dbReference type="GeneID" id="11514570"/>
<dbReference type="AlphaFoldDB" id="G2QFZ1"/>
<dbReference type="EMBL" id="CP003005">
    <property type="protein sequence ID" value="AEO59304.1"/>
    <property type="molecule type" value="Genomic_DNA"/>
</dbReference>
<dbReference type="VEuPathDB" id="FungiDB:MYCTH_2307497"/>
<dbReference type="RefSeq" id="XP_003664549.1">
    <property type="nucleotide sequence ID" value="XM_003664501.1"/>
</dbReference>
<gene>
    <name evidence="1" type="ORF">MYCTH_2307497</name>
</gene>
<reference evidence="1 2" key="1">
    <citation type="journal article" date="2011" name="Nat. Biotechnol.">
        <title>Comparative genomic analysis of the thermophilic biomass-degrading fungi Myceliophthora thermophila and Thielavia terrestris.</title>
        <authorList>
            <person name="Berka R.M."/>
            <person name="Grigoriev I.V."/>
            <person name="Otillar R."/>
            <person name="Salamov A."/>
            <person name="Grimwood J."/>
            <person name="Reid I."/>
            <person name="Ishmael N."/>
            <person name="John T."/>
            <person name="Darmond C."/>
            <person name="Moisan M.-C."/>
            <person name="Henrissat B."/>
            <person name="Coutinho P.M."/>
            <person name="Lombard V."/>
            <person name="Natvig D.O."/>
            <person name="Lindquist E."/>
            <person name="Schmutz J."/>
            <person name="Lucas S."/>
            <person name="Harris P."/>
            <person name="Powlowski J."/>
            <person name="Bellemare A."/>
            <person name="Taylor D."/>
            <person name="Butler G."/>
            <person name="de Vries R.P."/>
            <person name="Allijn I.E."/>
            <person name="van den Brink J."/>
            <person name="Ushinsky S."/>
            <person name="Storms R."/>
            <person name="Powell A.J."/>
            <person name="Paulsen I.T."/>
            <person name="Elbourne L.D.H."/>
            <person name="Baker S.E."/>
            <person name="Magnuson J."/>
            <person name="LaBoissiere S."/>
            <person name="Clutterbuck A.J."/>
            <person name="Martinez D."/>
            <person name="Wogulis M."/>
            <person name="de Leon A.L."/>
            <person name="Rey M.W."/>
            <person name="Tsang A."/>
        </authorList>
    </citation>
    <scope>NUCLEOTIDE SEQUENCE [LARGE SCALE GENOMIC DNA]</scope>
    <source>
        <strain evidence="2">ATCC 42464 / BCRC 31852 / DSM 1799</strain>
    </source>
</reference>
<dbReference type="InParanoid" id="G2QFZ1"/>
<dbReference type="Proteomes" id="UP000007322">
    <property type="component" value="Chromosome 4"/>
</dbReference>